<dbReference type="OrthoDB" id="6373236at2759"/>
<accession>A0A371FUF7</accession>
<gene>
    <name evidence="2" type="ORF">CR513_37330</name>
</gene>
<proteinExistence type="predicted"/>
<name>A0A371FUF7_MUCPR</name>
<organism evidence="2 3">
    <name type="scientific">Mucuna pruriens</name>
    <name type="common">Velvet bean</name>
    <name type="synonym">Dolichos pruriens</name>
    <dbReference type="NCBI Taxonomy" id="157652"/>
    <lineage>
        <taxon>Eukaryota</taxon>
        <taxon>Viridiplantae</taxon>
        <taxon>Streptophyta</taxon>
        <taxon>Embryophyta</taxon>
        <taxon>Tracheophyta</taxon>
        <taxon>Spermatophyta</taxon>
        <taxon>Magnoliopsida</taxon>
        <taxon>eudicotyledons</taxon>
        <taxon>Gunneridae</taxon>
        <taxon>Pentapetalae</taxon>
        <taxon>rosids</taxon>
        <taxon>fabids</taxon>
        <taxon>Fabales</taxon>
        <taxon>Fabaceae</taxon>
        <taxon>Papilionoideae</taxon>
        <taxon>50 kb inversion clade</taxon>
        <taxon>NPAAA clade</taxon>
        <taxon>indigoferoid/millettioid clade</taxon>
        <taxon>Phaseoleae</taxon>
        <taxon>Mucuna</taxon>
    </lineage>
</organism>
<feature type="region of interest" description="Disordered" evidence="1">
    <location>
        <begin position="1"/>
        <end position="36"/>
    </location>
</feature>
<comment type="caution">
    <text evidence="2">The sequence shown here is derived from an EMBL/GenBank/DDBJ whole genome shotgun (WGS) entry which is preliminary data.</text>
</comment>
<feature type="non-terminal residue" evidence="2">
    <location>
        <position position="1"/>
    </location>
</feature>
<dbReference type="AlphaFoldDB" id="A0A371FUF7"/>
<evidence type="ECO:0000313" key="2">
    <source>
        <dbReference type="EMBL" id="RDX81944.1"/>
    </source>
</evidence>
<dbReference type="Proteomes" id="UP000257109">
    <property type="component" value="Unassembled WGS sequence"/>
</dbReference>
<dbReference type="EMBL" id="QJKJ01007787">
    <property type="protein sequence ID" value="RDX81944.1"/>
    <property type="molecule type" value="Genomic_DNA"/>
</dbReference>
<keyword evidence="3" id="KW-1185">Reference proteome</keyword>
<reference evidence="2" key="1">
    <citation type="submission" date="2018-05" db="EMBL/GenBank/DDBJ databases">
        <title>Draft genome of Mucuna pruriens seed.</title>
        <authorList>
            <person name="Nnadi N.E."/>
            <person name="Vos R."/>
            <person name="Hasami M.H."/>
            <person name="Devisetty U.K."/>
            <person name="Aguiy J.C."/>
        </authorList>
    </citation>
    <scope>NUCLEOTIDE SEQUENCE [LARGE SCALE GENOMIC DNA]</scope>
    <source>
        <strain evidence="2">JCA_2017</strain>
    </source>
</reference>
<evidence type="ECO:0000256" key="1">
    <source>
        <dbReference type="SAM" id="MobiDB-lite"/>
    </source>
</evidence>
<evidence type="ECO:0000313" key="3">
    <source>
        <dbReference type="Proteomes" id="UP000257109"/>
    </source>
</evidence>
<sequence length="114" mass="12440">MEMAQVKTRARTALAMEASATSPKRRKIAINNNNANTGKDIKFSPSSFVQLKSLSNNTTVPATEERCSGESPASCCSSNGSFDENRIIKFSDLEVESAQVETSTCNCREQQIRS</sequence>
<protein>
    <submittedName>
        <fullName evidence="2">Uncharacterized protein</fullName>
    </submittedName>
</protein>
<dbReference type="STRING" id="157652.A0A371FUF7"/>